<accession>A0ABN9RBA1</accession>
<protein>
    <submittedName>
        <fullName evidence="1">Uncharacterized protein</fullName>
    </submittedName>
</protein>
<name>A0ABN9RBA1_9DINO</name>
<dbReference type="Proteomes" id="UP001189429">
    <property type="component" value="Unassembled WGS sequence"/>
</dbReference>
<sequence length="195" mass="21334">QGDEPGLDDVAQQIFLADRWAQLKASKDKLLLFILQACAPFLAALQPDRRDLVCLEVIGSTSISEECSLFGPSIPYNDLYGRQHDVLGDEGFAHLLELSLRVQQGGTVFFTPLTATWLPSDAAAQSRTKENPGGDISQQLIHDANLQAKPSSYEFQAAPAIRGAFMPEFPIQFVQKCAEIIRGLYMADPANQAPT</sequence>
<feature type="non-terminal residue" evidence="1">
    <location>
        <position position="195"/>
    </location>
</feature>
<evidence type="ECO:0000313" key="1">
    <source>
        <dbReference type="EMBL" id="CAK0816241.1"/>
    </source>
</evidence>
<evidence type="ECO:0000313" key="2">
    <source>
        <dbReference type="Proteomes" id="UP001189429"/>
    </source>
</evidence>
<proteinExistence type="predicted"/>
<gene>
    <name evidence="1" type="ORF">PCOR1329_LOCUS19271</name>
</gene>
<organism evidence="1 2">
    <name type="scientific">Prorocentrum cordatum</name>
    <dbReference type="NCBI Taxonomy" id="2364126"/>
    <lineage>
        <taxon>Eukaryota</taxon>
        <taxon>Sar</taxon>
        <taxon>Alveolata</taxon>
        <taxon>Dinophyceae</taxon>
        <taxon>Prorocentrales</taxon>
        <taxon>Prorocentraceae</taxon>
        <taxon>Prorocentrum</taxon>
    </lineage>
</organism>
<feature type="non-terminal residue" evidence="1">
    <location>
        <position position="1"/>
    </location>
</feature>
<dbReference type="EMBL" id="CAUYUJ010006138">
    <property type="protein sequence ID" value="CAK0816241.1"/>
    <property type="molecule type" value="Genomic_DNA"/>
</dbReference>
<keyword evidence="2" id="KW-1185">Reference proteome</keyword>
<comment type="caution">
    <text evidence="1">The sequence shown here is derived from an EMBL/GenBank/DDBJ whole genome shotgun (WGS) entry which is preliminary data.</text>
</comment>
<reference evidence="1" key="1">
    <citation type="submission" date="2023-10" db="EMBL/GenBank/DDBJ databases">
        <authorList>
            <person name="Chen Y."/>
            <person name="Shah S."/>
            <person name="Dougan E. K."/>
            <person name="Thang M."/>
            <person name="Chan C."/>
        </authorList>
    </citation>
    <scope>NUCLEOTIDE SEQUENCE [LARGE SCALE GENOMIC DNA]</scope>
</reference>